<comment type="subcellular location">
    <subcellularLocation>
        <location evidence="1">Nucleus</location>
    </subcellularLocation>
</comment>
<organism evidence="7 8">
    <name type="scientific">Zingiber officinale</name>
    <name type="common">Ginger</name>
    <name type="synonym">Amomum zingiber</name>
    <dbReference type="NCBI Taxonomy" id="94328"/>
    <lineage>
        <taxon>Eukaryota</taxon>
        <taxon>Viridiplantae</taxon>
        <taxon>Streptophyta</taxon>
        <taxon>Embryophyta</taxon>
        <taxon>Tracheophyta</taxon>
        <taxon>Spermatophyta</taxon>
        <taxon>Magnoliopsida</taxon>
        <taxon>Liliopsida</taxon>
        <taxon>Zingiberales</taxon>
        <taxon>Zingiberaceae</taxon>
        <taxon>Zingiber</taxon>
    </lineage>
</organism>
<dbReference type="GO" id="GO:0003677">
    <property type="term" value="F:DNA binding"/>
    <property type="evidence" value="ECO:0007669"/>
    <property type="project" value="UniProtKB-KW"/>
</dbReference>
<dbReference type="CDD" id="cd14703">
    <property type="entry name" value="bZIP_plant_RF2"/>
    <property type="match status" value="1"/>
</dbReference>
<evidence type="ECO:0000256" key="2">
    <source>
        <dbReference type="ARBA" id="ARBA00023015"/>
    </source>
</evidence>
<keyword evidence="3" id="KW-0238">DNA-binding</keyword>
<evidence type="ECO:0000256" key="5">
    <source>
        <dbReference type="ARBA" id="ARBA00023242"/>
    </source>
</evidence>
<proteinExistence type="predicted"/>
<protein>
    <recommendedName>
        <fullName evidence="6">BZIP domain-containing protein</fullName>
    </recommendedName>
</protein>
<keyword evidence="5" id="KW-0539">Nucleus</keyword>
<gene>
    <name evidence="7" type="ORF">ZIOFF_056016</name>
</gene>
<dbReference type="PANTHER" id="PTHR13690:SF103">
    <property type="entry name" value="BZIP TRANSCRIPTION FACTOR 18"/>
    <property type="match status" value="1"/>
</dbReference>
<evidence type="ECO:0000256" key="1">
    <source>
        <dbReference type="ARBA" id="ARBA00004123"/>
    </source>
</evidence>
<dbReference type="EMBL" id="JACMSC010000015">
    <property type="protein sequence ID" value="KAG6487430.1"/>
    <property type="molecule type" value="Genomic_DNA"/>
</dbReference>
<sequence length="66" mass="7496">MTSEQLPELAAADPQRAKRILANRQSAAHSKERKACYITELERKLQTLQIEVTTLFTLAQFQSAIH</sequence>
<dbReference type="PANTHER" id="PTHR13690">
    <property type="entry name" value="TRANSCRIPTION FACTOR POSF21-RELATED"/>
    <property type="match status" value="1"/>
</dbReference>
<keyword evidence="4" id="KW-0804">Transcription</keyword>
<evidence type="ECO:0000259" key="6">
    <source>
        <dbReference type="SMART" id="SM00338"/>
    </source>
</evidence>
<evidence type="ECO:0000256" key="4">
    <source>
        <dbReference type="ARBA" id="ARBA00023163"/>
    </source>
</evidence>
<dbReference type="InterPro" id="IPR046347">
    <property type="entry name" value="bZIP_sf"/>
</dbReference>
<keyword evidence="2" id="KW-0805">Transcription regulation</keyword>
<dbReference type="SMART" id="SM00338">
    <property type="entry name" value="BRLZ"/>
    <property type="match status" value="1"/>
</dbReference>
<feature type="domain" description="BZIP" evidence="6">
    <location>
        <begin position="11"/>
        <end position="64"/>
    </location>
</feature>
<evidence type="ECO:0000256" key="3">
    <source>
        <dbReference type="ARBA" id="ARBA00023125"/>
    </source>
</evidence>
<dbReference type="GO" id="GO:0005634">
    <property type="term" value="C:nucleus"/>
    <property type="evidence" value="ECO:0007669"/>
    <property type="project" value="UniProtKB-SubCell"/>
</dbReference>
<name>A0A8J5KSL6_ZINOF</name>
<evidence type="ECO:0000313" key="7">
    <source>
        <dbReference type="EMBL" id="KAG6487430.1"/>
    </source>
</evidence>
<dbReference type="AlphaFoldDB" id="A0A8J5KSL6"/>
<comment type="caution">
    <text evidence="7">The sequence shown here is derived from an EMBL/GenBank/DDBJ whole genome shotgun (WGS) entry which is preliminary data.</text>
</comment>
<accession>A0A8J5KSL6</accession>
<dbReference type="InterPro" id="IPR004827">
    <property type="entry name" value="bZIP"/>
</dbReference>
<keyword evidence="8" id="KW-1185">Reference proteome</keyword>
<dbReference type="Gene3D" id="1.20.5.170">
    <property type="match status" value="1"/>
</dbReference>
<dbReference type="SUPFAM" id="SSF57959">
    <property type="entry name" value="Leucine zipper domain"/>
    <property type="match status" value="1"/>
</dbReference>
<reference evidence="7 8" key="1">
    <citation type="submission" date="2020-08" db="EMBL/GenBank/DDBJ databases">
        <title>Plant Genome Project.</title>
        <authorList>
            <person name="Zhang R.-G."/>
        </authorList>
    </citation>
    <scope>NUCLEOTIDE SEQUENCE [LARGE SCALE GENOMIC DNA]</scope>
    <source>
        <tissue evidence="7">Rhizome</tissue>
    </source>
</reference>
<dbReference type="GO" id="GO:0003700">
    <property type="term" value="F:DNA-binding transcription factor activity"/>
    <property type="evidence" value="ECO:0007669"/>
    <property type="project" value="InterPro"/>
</dbReference>
<dbReference type="Proteomes" id="UP000734854">
    <property type="component" value="Unassembled WGS sequence"/>
</dbReference>
<evidence type="ECO:0000313" key="8">
    <source>
        <dbReference type="Proteomes" id="UP000734854"/>
    </source>
</evidence>
<dbReference type="InterPro" id="IPR044759">
    <property type="entry name" value="bZIP_RF2"/>
</dbReference>
<dbReference type="Pfam" id="PF00170">
    <property type="entry name" value="bZIP_1"/>
    <property type="match status" value="1"/>
</dbReference>